<dbReference type="PANTHER" id="PTHR44086:SF10">
    <property type="entry name" value="THIOSULFATE SULFURTRANSFERASE_RHODANESE-LIKE DOMAIN-CONTAINING PROTEIN 3"/>
    <property type="match status" value="1"/>
</dbReference>
<organism evidence="3 4">
    <name type="scientific">Thiohalorhabdus methylotrophus</name>
    <dbReference type="NCBI Taxonomy" id="3242694"/>
    <lineage>
        <taxon>Bacteria</taxon>
        <taxon>Pseudomonadati</taxon>
        <taxon>Pseudomonadota</taxon>
        <taxon>Gammaproteobacteria</taxon>
        <taxon>Thiohalorhabdales</taxon>
        <taxon>Thiohalorhabdaceae</taxon>
        <taxon>Thiohalorhabdus</taxon>
    </lineage>
</organism>
<dbReference type="Gene3D" id="3.40.250.10">
    <property type="entry name" value="Rhodanese-like domain"/>
    <property type="match status" value="1"/>
</dbReference>
<dbReference type="SUPFAM" id="SSF52821">
    <property type="entry name" value="Rhodanese/Cell cycle control phosphatase"/>
    <property type="match status" value="1"/>
</dbReference>
<reference evidence="3 4" key="1">
    <citation type="submission" date="2024-08" db="EMBL/GenBank/DDBJ databases">
        <title>Whole-genome sequencing of halo(alkali)philic microorganisms from hypersaline lakes.</title>
        <authorList>
            <person name="Sorokin D.Y."/>
            <person name="Merkel A.Y."/>
            <person name="Messina E."/>
            <person name="Yakimov M."/>
        </authorList>
    </citation>
    <scope>NUCLEOTIDE SEQUENCE [LARGE SCALE GENOMIC DNA]</scope>
    <source>
        <strain evidence="3 4">Cl-TMA</strain>
    </source>
</reference>
<dbReference type="InterPro" id="IPR036873">
    <property type="entry name" value="Rhodanese-like_dom_sf"/>
</dbReference>
<name>A0ABV4TXI6_9GAMM</name>
<feature type="domain" description="Rhodanese" evidence="2">
    <location>
        <begin position="53"/>
        <end position="146"/>
    </location>
</feature>
<dbReference type="RefSeq" id="WP_373656092.1">
    <property type="nucleotide sequence ID" value="NZ_JBGUAW010000007.1"/>
</dbReference>
<evidence type="ECO:0000313" key="4">
    <source>
        <dbReference type="Proteomes" id="UP001575181"/>
    </source>
</evidence>
<evidence type="ECO:0000313" key="3">
    <source>
        <dbReference type="EMBL" id="MFA9461304.1"/>
    </source>
</evidence>
<feature type="signal peptide" evidence="1">
    <location>
        <begin position="1"/>
        <end position="21"/>
    </location>
</feature>
<feature type="chain" id="PRO_5046319029" evidence="1">
    <location>
        <begin position="22"/>
        <end position="151"/>
    </location>
</feature>
<proteinExistence type="predicted"/>
<gene>
    <name evidence="3" type="ORF">ACERLL_10750</name>
</gene>
<evidence type="ECO:0000259" key="2">
    <source>
        <dbReference type="PROSITE" id="PS50206"/>
    </source>
</evidence>
<protein>
    <submittedName>
        <fullName evidence="3">Rhodanese-like domain-containing protein</fullName>
    </submittedName>
</protein>
<dbReference type="InterPro" id="IPR001763">
    <property type="entry name" value="Rhodanese-like_dom"/>
</dbReference>
<dbReference type="PANTHER" id="PTHR44086">
    <property type="entry name" value="THIOSULFATE SULFURTRANSFERASE RDL2, MITOCHONDRIAL-RELATED"/>
    <property type="match status" value="1"/>
</dbReference>
<dbReference type="PROSITE" id="PS50206">
    <property type="entry name" value="RHODANESE_3"/>
    <property type="match status" value="1"/>
</dbReference>
<dbReference type="EMBL" id="JBGUAW010000007">
    <property type="protein sequence ID" value="MFA9461304.1"/>
    <property type="molecule type" value="Genomic_DNA"/>
</dbReference>
<sequence length="151" mass="16509">MHRIVPFLLLAAAGLPAPRAAAEPARVVESWMEAARSEIPGVSTERLKALVNGDRSFVLLDVRLPGERQSAGAIDPFREVAIPRGYLEFRAPRKLPDTGATIIVYCGTGKRSLLAARTLERMGYTDVRNYSDGFRAWKEAGHPVQPPMSAP</sequence>
<keyword evidence="4" id="KW-1185">Reference proteome</keyword>
<dbReference type="Pfam" id="PF00581">
    <property type="entry name" value="Rhodanese"/>
    <property type="match status" value="1"/>
</dbReference>
<dbReference type="Proteomes" id="UP001575181">
    <property type="component" value="Unassembled WGS sequence"/>
</dbReference>
<comment type="caution">
    <text evidence="3">The sequence shown here is derived from an EMBL/GenBank/DDBJ whole genome shotgun (WGS) entry which is preliminary data.</text>
</comment>
<evidence type="ECO:0000256" key="1">
    <source>
        <dbReference type="SAM" id="SignalP"/>
    </source>
</evidence>
<dbReference type="CDD" id="cd00158">
    <property type="entry name" value="RHOD"/>
    <property type="match status" value="1"/>
</dbReference>
<keyword evidence="1" id="KW-0732">Signal</keyword>
<accession>A0ABV4TXI6</accession>
<dbReference type="SMART" id="SM00450">
    <property type="entry name" value="RHOD"/>
    <property type="match status" value="1"/>
</dbReference>